<keyword evidence="2" id="KW-1185">Reference proteome</keyword>
<dbReference type="AlphaFoldDB" id="A0A0D6ELD3"/>
<dbReference type="GO" id="GO:0005739">
    <property type="term" value="C:mitochondrion"/>
    <property type="evidence" value="ECO:0007669"/>
    <property type="project" value="TreeGrafter"/>
</dbReference>
<proteinExistence type="predicted"/>
<evidence type="ECO:0000313" key="1">
    <source>
        <dbReference type="EMBL" id="CEQ40817.1"/>
    </source>
</evidence>
<dbReference type="GO" id="GO:0070221">
    <property type="term" value="P:sulfide oxidation, using sulfide:quinone oxidoreductase"/>
    <property type="evidence" value="ECO:0007669"/>
    <property type="project" value="TreeGrafter"/>
</dbReference>
<dbReference type="GO" id="GO:0071949">
    <property type="term" value="F:FAD binding"/>
    <property type="evidence" value="ECO:0007669"/>
    <property type="project" value="TreeGrafter"/>
</dbReference>
<protein>
    <submittedName>
        <fullName evidence="1">SPOSA6832_02471-mRNA-1:cds</fullName>
    </submittedName>
</protein>
<evidence type="ECO:0000313" key="2">
    <source>
        <dbReference type="Proteomes" id="UP000243876"/>
    </source>
</evidence>
<dbReference type="EMBL" id="CENE01000009">
    <property type="protein sequence ID" value="CEQ40817.1"/>
    <property type="molecule type" value="Genomic_DNA"/>
</dbReference>
<dbReference type="PANTHER" id="PTHR10632:SF2">
    <property type="entry name" value="SULFIDE:QUINONE OXIDOREDUCTASE, MITOCHONDRIAL"/>
    <property type="match status" value="1"/>
</dbReference>
<sequence length="469" mass="50816">MFARARSVVPTRSFVRYASSGHPKILVVGGGTGGVTVAAQLQRAFKAEGRALGEGDIAIIEPAKTHHYQPGWTLVGAGLQPLSKMNKPMSAVIPAGVEHFATSVATFQPEKNQVTTSDGSTISCVPFLDLFMAITVLMQEHDVNSYDFLVVAPGLKINFDGIKGLNEGLADPNGPVSSIYSVDSVEKVWKNIQALKKGTAIFTQPAGIIKRSSGWRVRLLDALSDAESQWRKDGVRDQVSPVFATGAPTMFGVPKYSAALEKLRQERNVEGAFNHNLVSIDNKARVATFATADGKTAEREFDFLHVVPPQTSPDFVKNSPLADAAGWVAVDPATTQSTKFNNIFSLGDASSMPNSKTAAAISSQAPVLVDNLRATMDGIAKEALPGKYDGYASCPLLTGHNELMLAEFKYGGVPKETFAPYLGSQDKPNAFYYYLKKDFFPFVYWNSFVKGTWFGTNAWVRPINYMHSA</sequence>
<dbReference type="Proteomes" id="UP000243876">
    <property type="component" value="Unassembled WGS sequence"/>
</dbReference>
<accession>A0A0D6ELD3</accession>
<dbReference type="SUPFAM" id="SSF51905">
    <property type="entry name" value="FAD/NAD(P)-binding domain"/>
    <property type="match status" value="1"/>
</dbReference>
<dbReference type="Gene3D" id="3.50.50.100">
    <property type="match status" value="1"/>
</dbReference>
<dbReference type="InterPro" id="IPR036188">
    <property type="entry name" value="FAD/NAD-bd_sf"/>
</dbReference>
<organism evidence="1 2">
    <name type="scientific">Sporidiobolus salmonicolor</name>
    <name type="common">Yeast-like fungus</name>
    <name type="synonym">Sporobolomyces salmonicolor</name>
    <dbReference type="NCBI Taxonomy" id="5005"/>
    <lineage>
        <taxon>Eukaryota</taxon>
        <taxon>Fungi</taxon>
        <taxon>Dikarya</taxon>
        <taxon>Basidiomycota</taxon>
        <taxon>Pucciniomycotina</taxon>
        <taxon>Microbotryomycetes</taxon>
        <taxon>Sporidiobolales</taxon>
        <taxon>Sporidiobolaceae</taxon>
        <taxon>Sporobolomyces</taxon>
    </lineage>
</organism>
<dbReference type="PANTHER" id="PTHR10632">
    <property type="entry name" value="SULFIDE:QUINONE OXIDOREDUCTASE"/>
    <property type="match status" value="1"/>
</dbReference>
<reference evidence="2" key="1">
    <citation type="submission" date="2015-02" db="EMBL/GenBank/DDBJ databases">
        <authorList>
            <person name="Gon?alves P."/>
        </authorList>
    </citation>
    <scope>NUCLEOTIDE SEQUENCE [LARGE SCALE GENOMIC DNA]</scope>
</reference>
<name>A0A0D6ELD3_SPOSA</name>
<dbReference type="OrthoDB" id="5376590at2759"/>
<dbReference type="InterPro" id="IPR015904">
    <property type="entry name" value="Sulphide_quinone_reductase"/>
</dbReference>
<dbReference type="GO" id="GO:0070224">
    <property type="term" value="F:sulfide:quinone oxidoreductase activity"/>
    <property type="evidence" value="ECO:0007669"/>
    <property type="project" value="TreeGrafter"/>
</dbReference>
<gene>
    <name evidence="1" type="primary">SPOSA6832_02471</name>
</gene>
<feature type="non-terminal residue" evidence="1">
    <location>
        <position position="1"/>
    </location>
</feature>